<reference evidence="1" key="2">
    <citation type="submission" date="2012-05" db="EMBL/GenBank/DDBJ databases">
        <title>Annotation of the Genome Sequence of Fusarium oxysporum HDV247.</title>
        <authorList>
            <consortium name="The Broad Institute Genomics Platform"/>
            <person name="Ma L.-J."/>
            <person name="Corby-Kistler H."/>
            <person name="Broz K."/>
            <person name="Gale L.R."/>
            <person name="Jonkers W."/>
            <person name="O'Donnell K."/>
            <person name="Ploetz R."/>
            <person name="Steinberg C."/>
            <person name="Schwartz D.C."/>
            <person name="VanEtten H."/>
            <person name="Zhou S."/>
            <person name="Young S.K."/>
            <person name="Zeng Q."/>
            <person name="Gargeya S."/>
            <person name="Fitzgerald M."/>
            <person name="Abouelleil A."/>
            <person name="Alvarado L."/>
            <person name="Chapman S.B."/>
            <person name="Gainer-Dewar J."/>
            <person name="Goldberg J."/>
            <person name="Griggs A."/>
            <person name="Gujja S."/>
            <person name="Hansen M."/>
            <person name="Howarth C."/>
            <person name="Imamovic A."/>
            <person name="Ireland A."/>
            <person name="Larimer J."/>
            <person name="McCowan C."/>
            <person name="Murphy C."/>
            <person name="Pearson M."/>
            <person name="Poon T.W."/>
            <person name="Priest M."/>
            <person name="Roberts A."/>
            <person name="Saif S."/>
            <person name="Shea T."/>
            <person name="Sykes S."/>
            <person name="Wortman J."/>
            <person name="Nusbaum C."/>
            <person name="Birren B."/>
        </authorList>
    </citation>
    <scope>NUCLEOTIDE SEQUENCE</scope>
    <source>
        <strain evidence="1">HDV247</strain>
    </source>
</reference>
<protein>
    <submittedName>
        <fullName evidence="1">Uncharacterized protein</fullName>
    </submittedName>
</protein>
<evidence type="ECO:0000313" key="1">
    <source>
        <dbReference type="EMBL" id="EXA48897.1"/>
    </source>
</evidence>
<gene>
    <name evidence="1" type="ORF">FOVG_02235</name>
</gene>
<sequence>MTASAWHDEMKRGGGFTWYTLNQIIDVTKRTLDPPNHWMEDVLIPKGLEIVAYSV</sequence>
<dbReference type="EMBL" id="JH650969">
    <property type="protein sequence ID" value="EXA48897.1"/>
    <property type="molecule type" value="Genomic_DNA"/>
</dbReference>
<organism evidence="1">
    <name type="scientific">Fusarium oxysporum f. sp. pisi HDV247</name>
    <dbReference type="NCBI Taxonomy" id="1080344"/>
    <lineage>
        <taxon>Eukaryota</taxon>
        <taxon>Fungi</taxon>
        <taxon>Dikarya</taxon>
        <taxon>Ascomycota</taxon>
        <taxon>Pezizomycotina</taxon>
        <taxon>Sordariomycetes</taxon>
        <taxon>Hypocreomycetidae</taxon>
        <taxon>Hypocreales</taxon>
        <taxon>Nectriaceae</taxon>
        <taxon>Fusarium</taxon>
        <taxon>Fusarium oxysporum species complex</taxon>
    </lineage>
</organism>
<dbReference type="HOGENOM" id="CLU_3032398_0_0_1"/>
<dbReference type="AlphaFoldDB" id="W9Q2Y6"/>
<reference evidence="1" key="1">
    <citation type="submission" date="2011-10" db="EMBL/GenBank/DDBJ databases">
        <title>The Genome Sequence of Fusarium oxysporum HDV247.</title>
        <authorList>
            <consortium name="The Broad Institute Genome Sequencing Platform"/>
            <person name="Ma L.-J."/>
            <person name="Gale L.R."/>
            <person name="Schwartz D.C."/>
            <person name="Zhou S."/>
            <person name="Corby-Kistler H."/>
            <person name="Young S.K."/>
            <person name="Zeng Q."/>
            <person name="Gargeya S."/>
            <person name="Fitzgerald M."/>
            <person name="Haas B."/>
            <person name="Abouelleil A."/>
            <person name="Alvarado L."/>
            <person name="Arachchi H.M."/>
            <person name="Berlin A."/>
            <person name="Brown A."/>
            <person name="Chapman S.B."/>
            <person name="Chen Z."/>
            <person name="Dunbar C."/>
            <person name="Freedman E."/>
            <person name="Gearin G."/>
            <person name="Goldberg J."/>
            <person name="Griggs A."/>
            <person name="Gujja S."/>
            <person name="Heiman D."/>
            <person name="Howarth C."/>
            <person name="Larson L."/>
            <person name="Lui A."/>
            <person name="MacDonald P.J.P."/>
            <person name="Montmayeur A."/>
            <person name="Murphy C."/>
            <person name="Neiman D."/>
            <person name="Pearson M."/>
            <person name="Priest M."/>
            <person name="Roberts A."/>
            <person name="Saif S."/>
            <person name="Shea T."/>
            <person name="Shenoy N."/>
            <person name="Sisk P."/>
            <person name="Stolte C."/>
            <person name="Sykes S."/>
            <person name="Wortman J."/>
            <person name="Nusbaum C."/>
            <person name="Birren B."/>
        </authorList>
    </citation>
    <scope>NUCLEOTIDE SEQUENCE [LARGE SCALE GENOMIC DNA]</scope>
    <source>
        <strain evidence="1">HDV247</strain>
    </source>
</reference>
<accession>W9Q2Y6</accession>
<name>W9Q2Y6_FUSOX</name>
<dbReference type="Proteomes" id="UP000030751">
    <property type="component" value="Unassembled WGS sequence"/>
</dbReference>
<proteinExistence type="predicted"/>